<sequence>MATHYISTMKNFKLSLKIKEEEAISMEKEDHHDQLIKDQPTITFDWSSILSSKHEDSTNKLISTSPYVHPLDKRSTSSLSEKSLEICTESLGSETGSGSGCFSSSPTSDNVSEDDDKDNHYQQQQQQYSYVSESTEDFLVVKYNYSKRLLSSPKPFPPSLPSVHVQSHRQNGRLTLEAVSVPHKNSLHAQRLDDHLLLTFTNRNDFELEMENYEDEVEDFEQVFDDIQEVEGNETPHSSEVINVNRAALMMLEKKNQLAWSKCTVSFSMTSGYFHFNSRFNRSINLRMEEEKDTSNVRECYTYPSLVSQSLPPPREAAEVILSPPLPPAAAASLNAYEYFWRKKPTVGNIMNNSTIAEQCNKNKHYYNNKQVVITTTTNGTDTKATSTTKIAACTHNKASMNNLVPLLRSCKEPRRSLREPYCIATS</sequence>
<gene>
    <name evidence="5" type="ORF">K7X08_028488</name>
</gene>
<feature type="domain" description="FAF" evidence="4">
    <location>
        <begin position="156"/>
        <end position="200"/>
    </location>
</feature>
<reference evidence="6" key="1">
    <citation type="journal article" date="2023" name="Proc. Natl. Acad. Sci. U.S.A.">
        <title>Genomic and structural basis for evolution of tropane alkaloid biosynthesis.</title>
        <authorList>
            <person name="Wanga Y.-J."/>
            <person name="Taina T."/>
            <person name="Yua J.-Y."/>
            <person name="Lia J."/>
            <person name="Xua B."/>
            <person name="Chenc J."/>
            <person name="D'Auriad J.C."/>
            <person name="Huanga J.-P."/>
            <person name="Huanga S.-X."/>
        </authorList>
    </citation>
    <scope>NUCLEOTIDE SEQUENCE [LARGE SCALE GENOMIC DNA]</scope>
    <source>
        <strain evidence="6">cv. KIB-2019</strain>
    </source>
</reference>
<evidence type="ECO:0000313" key="6">
    <source>
        <dbReference type="Proteomes" id="UP001152561"/>
    </source>
</evidence>
<dbReference type="OrthoDB" id="1303570at2759"/>
<evidence type="ECO:0000259" key="4">
    <source>
        <dbReference type="Pfam" id="PF11250"/>
    </source>
</evidence>
<proteinExistence type="inferred from homology"/>
<dbReference type="PANTHER" id="PTHR33155:SF79">
    <property type="entry name" value="CELL SIZE REGULATOR PROTEIN"/>
    <property type="match status" value="1"/>
</dbReference>
<accession>A0A9Q1M5H8</accession>
<organism evidence="5 6">
    <name type="scientific">Anisodus acutangulus</name>
    <dbReference type="NCBI Taxonomy" id="402998"/>
    <lineage>
        <taxon>Eukaryota</taxon>
        <taxon>Viridiplantae</taxon>
        <taxon>Streptophyta</taxon>
        <taxon>Embryophyta</taxon>
        <taxon>Tracheophyta</taxon>
        <taxon>Spermatophyta</taxon>
        <taxon>Magnoliopsida</taxon>
        <taxon>eudicotyledons</taxon>
        <taxon>Gunneridae</taxon>
        <taxon>Pentapetalae</taxon>
        <taxon>asterids</taxon>
        <taxon>lamiids</taxon>
        <taxon>Solanales</taxon>
        <taxon>Solanaceae</taxon>
        <taxon>Solanoideae</taxon>
        <taxon>Hyoscyameae</taxon>
        <taxon>Anisodus</taxon>
    </lineage>
</organism>
<dbReference type="EMBL" id="JAJAGQ010000010">
    <property type="protein sequence ID" value="KAJ8552045.1"/>
    <property type="molecule type" value="Genomic_DNA"/>
</dbReference>
<comment type="similarity">
    <text evidence="1">Belongs to the fantastic four family.</text>
</comment>
<feature type="compositionally biased region" description="Low complexity" evidence="3">
    <location>
        <begin position="90"/>
        <end position="108"/>
    </location>
</feature>
<keyword evidence="2" id="KW-0175">Coiled coil</keyword>
<comment type="caution">
    <text evidence="5">The sequence shown here is derived from an EMBL/GenBank/DDBJ whole genome shotgun (WGS) entry which is preliminary data.</text>
</comment>
<name>A0A9Q1M5H8_9SOLA</name>
<dbReference type="PANTHER" id="PTHR33155">
    <property type="entry name" value="FANTASTIC FOUR-LIKE PROTEIN (DUF3049)"/>
    <property type="match status" value="1"/>
</dbReference>
<dbReference type="Pfam" id="PF11250">
    <property type="entry name" value="FAF"/>
    <property type="match status" value="1"/>
</dbReference>
<protein>
    <recommendedName>
        <fullName evidence="4">FAF domain-containing protein</fullName>
    </recommendedName>
</protein>
<evidence type="ECO:0000256" key="1">
    <source>
        <dbReference type="ARBA" id="ARBA00008690"/>
    </source>
</evidence>
<evidence type="ECO:0000256" key="3">
    <source>
        <dbReference type="SAM" id="MobiDB-lite"/>
    </source>
</evidence>
<dbReference type="AlphaFoldDB" id="A0A9Q1M5H8"/>
<feature type="coiled-coil region" evidence="2">
    <location>
        <begin position="203"/>
        <end position="230"/>
    </location>
</feature>
<evidence type="ECO:0000256" key="2">
    <source>
        <dbReference type="SAM" id="Coils"/>
    </source>
</evidence>
<dbReference type="Proteomes" id="UP001152561">
    <property type="component" value="Unassembled WGS sequence"/>
</dbReference>
<dbReference type="InterPro" id="IPR046431">
    <property type="entry name" value="FAF_dom"/>
</dbReference>
<evidence type="ECO:0000313" key="5">
    <source>
        <dbReference type="EMBL" id="KAJ8552045.1"/>
    </source>
</evidence>
<keyword evidence="6" id="KW-1185">Reference proteome</keyword>
<feature type="region of interest" description="Disordered" evidence="3">
    <location>
        <begin position="90"/>
        <end position="128"/>
    </location>
</feature>
<dbReference type="InterPro" id="IPR021410">
    <property type="entry name" value="FAF"/>
</dbReference>